<dbReference type="Proteomes" id="UP000254889">
    <property type="component" value="Chromosome"/>
</dbReference>
<dbReference type="EMBL" id="CP031417">
    <property type="protein sequence ID" value="AXK79058.1"/>
    <property type="molecule type" value="Genomic_DNA"/>
</dbReference>
<evidence type="ECO:0000313" key="3">
    <source>
        <dbReference type="EMBL" id="AXK79058.1"/>
    </source>
</evidence>
<dbReference type="Gene3D" id="3.40.50.150">
    <property type="entry name" value="Vaccinia Virus protein VP39"/>
    <property type="match status" value="1"/>
</dbReference>
<evidence type="ECO:0000259" key="2">
    <source>
        <dbReference type="Pfam" id="PF05050"/>
    </source>
</evidence>
<dbReference type="RefSeq" id="WP_115687372.1">
    <property type="nucleotide sequence ID" value="NZ_CP031417.1"/>
</dbReference>
<dbReference type="InterPro" id="IPR053188">
    <property type="entry name" value="FkbM_Methyltransferase"/>
</dbReference>
<dbReference type="NCBIfam" id="TIGR01444">
    <property type="entry name" value="fkbM_fam"/>
    <property type="match status" value="1"/>
</dbReference>
<dbReference type="InterPro" id="IPR006342">
    <property type="entry name" value="FkbM_mtfrase"/>
</dbReference>
<dbReference type="PANTHER" id="PTHR36973:SF4">
    <property type="entry name" value="NODULATION PROTEIN"/>
    <property type="match status" value="1"/>
</dbReference>
<dbReference type="GO" id="GO:0008171">
    <property type="term" value="F:O-methyltransferase activity"/>
    <property type="evidence" value="ECO:0007669"/>
    <property type="project" value="TreeGrafter"/>
</dbReference>
<protein>
    <submittedName>
        <fullName evidence="3">FkbM family methyltransferase</fullName>
    </submittedName>
</protein>
<sequence length="402" mass="44337">MALKDFVSRFLGVRDLIAENKQLKAQLHNVGAELAVARSQLYILTQGNTPVSSLQTGSASREADAQLSRYQRRDELVLLPGILELLPQDDRFLVVDGGAREVDRDLRWRPFPPSRMKFVGFEPDQAEAARLNSTPGPGGIEWQFVPAGLWGSSGTIKFEHNKAGGGSSFLPQNRSVTDRWKFENPHQISLAAEIFFPIGEEDMTVVSLADWSGQTGTTSIDFLKLNVQGAEHEILDGAGPLLDTVLGVLIEVAFVESYKDRPFFADTDRLLRQRGFTFFDLLAHHYIGRSASPIAAQHLKIMQPGVGQLTSSWGQLIEGHALYLRDPISDDNAAQLPLPRILKLAALAEAFGQVEYAFELLDWLKDRPDVKDTPIAQTLAGLIASATSKYKAMLRDDMRGAG</sequence>
<keyword evidence="1" id="KW-0175">Coiled coil</keyword>
<proteinExistence type="predicted"/>
<name>A0A345ZQ61_9HYPH</name>
<evidence type="ECO:0000256" key="1">
    <source>
        <dbReference type="SAM" id="Coils"/>
    </source>
</evidence>
<dbReference type="SUPFAM" id="SSF53335">
    <property type="entry name" value="S-adenosyl-L-methionine-dependent methyltransferases"/>
    <property type="match status" value="1"/>
</dbReference>
<dbReference type="AlphaFoldDB" id="A0A345ZQ61"/>
<organism evidence="3 4">
    <name type="scientific">Pseudolabrys taiwanensis</name>
    <dbReference type="NCBI Taxonomy" id="331696"/>
    <lineage>
        <taxon>Bacteria</taxon>
        <taxon>Pseudomonadati</taxon>
        <taxon>Pseudomonadota</taxon>
        <taxon>Alphaproteobacteria</taxon>
        <taxon>Hyphomicrobiales</taxon>
        <taxon>Xanthobacteraceae</taxon>
        <taxon>Pseudolabrys</taxon>
    </lineage>
</organism>
<feature type="coiled-coil region" evidence="1">
    <location>
        <begin position="13"/>
        <end position="40"/>
    </location>
</feature>
<keyword evidence="4" id="KW-1185">Reference proteome</keyword>
<keyword evidence="3" id="KW-0808">Transferase</keyword>
<reference evidence="3 4" key="1">
    <citation type="submission" date="2018-07" db="EMBL/GenBank/DDBJ databases">
        <authorList>
            <person name="Quirk P.G."/>
            <person name="Krulwich T.A."/>
        </authorList>
    </citation>
    <scope>NUCLEOTIDE SEQUENCE [LARGE SCALE GENOMIC DNA]</scope>
    <source>
        <strain evidence="3 4">CC-BB4</strain>
    </source>
</reference>
<dbReference type="GO" id="GO:0032259">
    <property type="term" value="P:methylation"/>
    <property type="evidence" value="ECO:0007669"/>
    <property type="project" value="UniProtKB-KW"/>
</dbReference>
<evidence type="ECO:0000313" key="4">
    <source>
        <dbReference type="Proteomes" id="UP000254889"/>
    </source>
</evidence>
<keyword evidence="3" id="KW-0489">Methyltransferase</keyword>
<dbReference type="InterPro" id="IPR029063">
    <property type="entry name" value="SAM-dependent_MTases_sf"/>
</dbReference>
<dbReference type="KEGG" id="ptaw:DW352_00095"/>
<feature type="domain" description="Methyltransferase FkbM" evidence="2">
    <location>
        <begin position="118"/>
        <end position="277"/>
    </location>
</feature>
<dbReference type="PANTHER" id="PTHR36973">
    <property type="entry name" value="SLL1456 PROTEIN-RELATED"/>
    <property type="match status" value="1"/>
</dbReference>
<dbReference type="Pfam" id="PF05050">
    <property type="entry name" value="Methyltransf_21"/>
    <property type="match status" value="1"/>
</dbReference>
<accession>A0A345ZQ61</accession>
<gene>
    <name evidence="3" type="ORF">DW352_00095</name>
</gene>
<dbReference type="OrthoDB" id="7284833at2"/>